<keyword evidence="4" id="KW-0808">Transferase</keyword>
<dbReference type="Pfam" id="PF02518">
    <property type="entry name" value="HATPase_c"/>
    <property type="match status" value="1"/>
</dbReference>
<dbReference type="GO" id="GO:0000155">
    <property type="term" value="F:phosphorelay sensor kinase activity"/>
    <property type="evidence" value="ECO:0007669"/>
    <property type="project" value="InterPro"/>
</dbReference>
<dbReference type="SUPFAM" id="SSF55874">
    <property type="entry name" value="ATPase domain of HSP90 chaperone/DNA topoisomerase II/histidine kinase"/>
    <property type="match status" value="1"/>
</dbReference>
<evidence type="ECO:0000256" key="5">
    <source>
        <dbReference type="ARBA" id="ARBA00022741"/>
    </source>
</evidence>
<evidence type="ECO:0000313" key="14">
    <source>
        <dbReference type="Proteomes" id="UP000196320"/>
    </source>
</evidence>
<evidence type="ECO:0000256" key="4">
    <source>
        <dbReference type="ARBA" id="ARBA00022679"/>
    </source>
</evidence>
<evidence type="ECO:0000259" key="12">
    <source>
        <dbReference type="Pfam" id="PF13796"/>
    </source>
</evidence>
<evidence type="ECO:0000313" key="13">
    <source>
        <dbReference type="EMBL" id="SJN15673.1"/>
    </source>
</evidence>
<evidence type="ECO:0000256" key="2">
    <source>
        <dbReference type="ARBA" id="ARBA00012438"/>
    </source>
</evidence>
<evidence type="ECO:0000256" key="9">
    <source>
        <dbReference type="SAM" id="Phobius"/>
    </source>
</evidence>
<dbReference type="GO" id="GO:0046983">
    <property type="term" value="F:protein dimerization activity"/>
    <property type="evidence" value="ECO:0007669"/>
    <property type="project" value="InterPro"/>
</dbReference>
<dbReference type="EMBL" id="FUKO01000002">
    <property type="protein sequence ID" value="SJN15673.1"/>
    <property type="molecule type" value="Genomic_DNA"/>
</dbReference>
<evidence type="ECO:0000256" key="3">
    <source>
        <dbReference type="ARBA" id="ARBA00022553"/>
    </source>
</evidence>
<feature type="domain" description="Histidine kinase/HSP90-like ATPase" evidence="10">
    <location>
        <begin position="320"/>
        <end position="400"/>
    </location>
</feature>
<protein>
    <recommendedName>
        <fullName evidence="2">histidine kinase</fullName>
        <ecNumber evidence="2">2.7.13.3</ecNumber>
    </recommendedName>
</protein>
<feature type="transmembrane region" description="Helical" evidence="9">
    <location>
        <begin position="20"/>
        <end position="51"/>
    </location>
</feature>
<keyword evidence="6 13" id="KW-0418">Kinase</keyword>
<evidence type="ECO:0000256" key="8">
    <source>
        <dbReference type="ARBA" id="ARBA00023012"/>
    </source>
</evidence>
<evidence type="ECO:0000256" key="6">
    <source>
        <dbReference type="ARBA" id="ARBA00022777"/>
    </source>
</evidence>
<feature type="domain" description="Putative sensor" evidence="12">
    <location>
        <begin position="16"/>
        <end position="181"/>
    </location>
</feature>
<reference evidence="13 14" key="1">
    <citation type="submission" date="2017-02" db="EMBL/GenBank/DDBJ databases">
        <authorList>
            <person name="Peterson S.W."/>
        </authorList>
    </citation>
    <scope>NUCLEOTIDE SEQUENCE [LARGE SCALE GENOMIC DNA]</scope>
    <source>
        <strain evidence="13 14">B Mb 05.01</strain>
    </source>
</reference>
<dbReference type="GO" id="GO:0016020">
    <property type="term" value="C:membrane"/>
    <property type="evidence" value="ECO:0007669"/>
    <property type="project" value="InterPro"/>
</dbReference>
<organism evidence="13 14">
    <name type="scientific">Microbacterium esteraromaticum</name>
    <dbReference type="NCBI Taxonomy" id="57043"/>
    <lineage>
        <taxon>Bacteria</taxon>
        <taxon>Bacillati</taxon>
        <taxon>Actinomycetota</taxon>
        <taxon>Actinomycetes</taxon>
        <taxon>Micrococcales</taxon>
        <taxon>Microbacteriaceae</taxon>
        <taxon>Microbacterium</taxon>
    </lineage>
</organism>
<name>A0A1R4I8N7_9MICO</name>
<keyword evidence="9" id="KW-0812">Transmembrane</keyword>
<dbReference type="Pfam" id="PF07730">
    <property type="entry name" value="HisKA_3"/>
    <property type="match status" value="1"/>
</dbReference>
<comment type="catalytic activity">
    <reaction evidence="1">
        <text>ATP + protein L-histidine = ADP + protein N-phospho-L-histidine.</text>
        <dbReference type="EC" id="2.7.13.3"/>
    </reaction>
</comment>
<keyword evidence="5" id="KW-0547">Nucleotide-binding</keyword>
<keyword evidence="14" id="KW-1185">Reference proteome</keyword>
<sequence>MLPPWRFLPSRWPWLALTYTATSAILTLILIPVLVFTIFFLPLWGIFVAAIERRRLRILGLPTPSSGHVYVPRDERRNWLNIRLMEPATWRETASLLTGLVLGSLAVIALFAQVMSIAVLIAIPVMAARSTTDITLFGDTKIVLGPETWWYPLLLVPVALFVFAYLNAMLSAAQGSCTRWLTAPRFAEMDQRVEQLTRSRATIVTAHENERQRIERDLHDGVQQELVGIAARLGILELELRGCTDEAKKHALRAAQDQTERALTSLRETVRGIHPAVLSDYGLPAALEELAGRSTVPLHIDDLGFPRLDPAAEAAGYFFITEALTNTAKHTTAPRLNVTLTTNDGHARIEARDDGHGGVDTSHGSGLRGLAERADTLDGELHISSPPGGPTILTLTLPAATHLSNPTTEVPGAYPSR</sequence>
<proteinExistence type="predicted"/>
<dbReference type="InterPro" id="IPR036890">
    <property type="entry name" value="HATPase_C_sf"/>
</dbReference>
<dbReference type="CDD" id="cd16917">
    <property type="entry name" value="HATPase_UhpB-NarQ-NarX-like"/>
    <property type="match status" value="1"/>
</dbReference>
<dbReference type="EC" id="2.7.13.3" evidence="2"/>
<dbReference type="PANTHER" id="PTHR24421:SF10">
    <property type="entry name" value="NITRATE_NITRITE SENSOR PROTEIN NARQ"/>
    <property type="match status" value="1"/>
</dbReference>
<keyword evidence="3" id="KW-0597">Phosphoprotein</keyword>
<evidence type="ECO:0000256" key="7">
    <source>
        <dbReference type="ARBA" id="ARBA00022840"/>
    </source>
</evidence>
<feature type="domain" description="Signal transduction histidine kinase subgroup 3 dimerisation and phosphoacceptor" evidence="11">
    <location>
        <begin position="210"/>
        <end position="278"/>
    </location>
</feature>
<feature type="transmembrane region" description="Helical" evidence="9">
    <location>
        <begin position="148"/>
        <end position="166"/>
    </location>
</feature>
<dbReference type="Gene3D" id="3.30.565.10">
    <property type="entry name" value="Histidine kinase-like ATPase, C-terminal domain"/>
    <property type="match status" value="1"/>
</dbReference>
<feature type="transmembrane region" description="Helical" evidence="9">
    <location>
        <begin position="100"/>
        <end position="128"/>
    </location>
</feature>
<keyword evidence="9" id="KW-1133">Transmembrane helix</keyword>
<evidence type="ECO:0000256" key="1">
    <source>
        <dbReference type="ARBA" id="ARBA00000085"/>
    </source>
</evidence>
<evidence type="ECO:0000259" key="11">
    <source>
        <dbReference type="Pfam" id="PF07730"/>
    </source>
</evidence>
<keyword evidence="8" id="KW-0902">Two-component regulatory system</keyword>
<dbReference type="PANTHER" id="PTHR24421">
    <property type="entry name" value="NITRATE/NITRITE SENSOR PROTEIN NARX-RELATED"/>
    <property type="match status" value="1"/>
</dbReference>
<accession>A0A1R4I8N7</accession>
<dbReference type="InterPro" id="IPR025828">
    <property type="entry name" value="Put_sensor_dom"/>
</dbReference>
<dbReference type="Pfam" id="PF13796">
    <property type="entry name" value="Sensor"/>
    <property type="match status" value="1"/>
</dbReference>
<dbReference type="Proteomes" id="UP000196320">
    <property type="component" value="Unassembled WGS sequence"/>
</dbReference>
<keyword evidence="7" id="KW-0067">ATP-binding</keyword>
<dbReference type="GO" id="GO:0005524">
    <property type="term" value="F:ATP binding"/>
    <property type="evidence" value="ECO:0007669"/>
    <property type="project" value="UniProtKB-KW"/>
</dbReference>
<dbReference type="InterPro" id="IPR050482">
    <property type="entry name" value="Sensor_HK_TwoCompSys"/>
</dbReference>
<evidence type="ECO:0000259" key="10">
    <source>
        <dbReference type="Pfam" id="PF02518"/>
    </source>
</evidence>
<dbReference type="InterPro" id="IPR011712">
    <property type="entry name" value="Sig_transdc_His_kin_sub3_dim/P"/>
</dbReference>
<dbReference type="Gene3D" id="1.20.5.1930">
    <property type="match status" value="1"/>
</dbReference>
<gene>
    <name evidence="13" type="ORF">FM104_00470</name>
</gene>
<keyword evidence="9" id="KW-0472">Membrane</keyword>
<dbReference type="InterPro" id="IPR003594">
    <property type="entry name" value="HATPase_dom"/>
</dbReference>
<dbReference type="AlphaFoldDB" id="A0A1R4I8N7"/>